<dbReference type="InterPro" id="IPR050143">
    <property type="entry name" value="TRIM/RBCC"/>
</dbReference>
<dbReference type="Gene3D" id="2.60.120.920">
    <property type="match status" value="1"/>
</dbReference>
<dbReference type="SMART" id="SM00589">
    <property type="entry name" value="PRY"/>
    <property type="match status" value="1"/>
</dbReference>
<evidence type="ECO:0000313" key="3">
    <source>
        <dbReference type="Proteomes" id="UP000694424"/>
    </source>
</evidence>
<accession>A0A8B9P5P3</accession>
<dbReference type="InterPro" id="IPR043136">
    <property type="entry name" value="B30.2/SPRY_sf"/>
</dbReference>
<dbReference type="InterPro" id="IPR003877">
    <property type="entry name" value="SPRY_dom"/>
</dbReference>
<evidence type="ECO:0000313" key="2">
    <source>
        <dbReference type="Ensembl" id="ENSAOWP00000005783.1"/>
    </source>
</evidence>
<protein>
    <recommendedName>
        <fullName evidence="1">B30.2/SPRY domain-containing protein</fullName>
    </recommendedName>
</protein>
<dbReference type="AlphaFoldDB" id="A0A8B9P5P3"/>
<dbReference type="InterPro" id="IPR006574">
    <property type="entry name" value="PRY"/>
</dbReference>
<dbReference type="Ensembl" id="ENSAOWT00000006555.1">
    <property type="protein sequence ID" value="ENSAOWP00000005783.1"/>
    <property type="gene ID" value="ENSAOWG00000003970.1"/>
</dbReference>
<proteinExistence type="predicted"/>
<reference evidence="2" key="2">
    <citation type="submission" date="2025-09" db="UniProtKB">
        <authorList>
            <consortium name="Ensembl"/>
        </authorList>
    </citation>
    <scope>IDENTIFICATION</scope>
</reference>
<evidence type="ECO:0000259" key="1">
    <source>
        <dbReference type="PROSITE" id="PS50188"/>
    </source>
</evidence>
<dbReference type="SUPFAM" id="SSF49899">
    <property type="entry name" value="Concanavalin A-like lectins/glucanases"/>
    <property type="match status" value="1"/>
</dbReference>
<dbReference type="Proteomes" id="UP000694424">
    <property type="component" value="Unplaced"/>
</dbReference>
<dbReference type="SMART" id="SM00449">
    <property type="entry name" value="SPRY"/>
    <property type="match status" value="1"/>
</dbReference>
<dbReference type="FunFam" id="2.60.120.920:FF:000004">
    <property type="entry name" value="Butyrophilin subfamily 1 member A1"/>
    <property type="match status" value="1"/>
</dbReference>
<dbReference type="InterPro" id="IPR001870">
    <property type="entry name" value="B30.2/SPRY"/>
</dbReference>
<dbReference type="Pfam" id="PF00622">
    <property type="entry name" value="SPRY"/>
    <property type="match status" value="1"/>
</dbReference>
<dbReference type="PANTHER" id="PTHR24103">
    <property type="entry name" value="E3 UBIQUITIN-PROTEIN LIGASE TRIM"/>
    <property type="match status" value="1"/>
</dbReference>
<dbReference type="PROSITE" id="PS50188">
    <property type="entry name" value="B302_SPRY"/>
    <property type="match status" value="1"/>
</dbReference>
<keyword evidence="3" id="KW-1185">Reference proteome</keyword>
<dbReference type="CDD" id="cd13733">
    <property type="entry name" value="SPRY_PRY_C-I_1"/>
    <property type="match status" value="1"/>
</dbReference>
<feature type="domain" description="B30.2/SPRY" evidence="1">
    <location>
        <begin position="57"/>
        <end position="259"/>
    </location>
</feature>
<dbReference type="Pfam" id="PF13765">
    <property type="entry name" value="PRY"/>
    <property type="match status" value="1"/>
</dbReference>
<dbReference type="PRINTS" id="PR01407">
    <property type="entry name" value="BUTYPHLNCDUF"/>
</dbReference>
<dbReference type="InterPro" id="IPR013320">
    <property type="entry name" value="ConA-like_dom_sf"/>
</dbReference>
<dbReference type="InterPro" id="IPR003879">
    <property type="entry name" value="Butyrophylin_SPRY"/>
</dbReference>
<name>A0A8B9P5P3_APTOW</name>
<sequence>VHAGSSLSVSSSKLGDMGSMKVQKLEVAWGRRLPTAHHKRGGGMTSEGVYGDTDRKSTKRFHVYYYLWHDLIVAVDVTLDADTAHSRLEVSPDGKRVSDTGTIRNVPKTEKRFDSHTFLLAKEGYTSGKHYWEVDVGKKRNWDVGIAQEPVTCKGTLTLSPEKGFWVIRLADGRDYWARTVPWTRLAVSGKPRKTGIFLDASAKKLSFFNVNNETHSHTFTLGGDSSQGGKFFPFFSTGSPSAKPDTEPLKIVLGFEEDHDDE</sequence>
<organism evidence="2 3">
    <name type="scientific">Apteryx owenii</name>
    <name type="common">Little spotted kiwi</name>
    <dbReference type="NCBI Taxonomy" id="8824"/>
    <lineage>
        <taxon>Eukaryota</taxon>
        <taxon>Metazoa</taxon>
        <taxon>Chordata</taxon>
        <taxon>Craniata</taxon>
        <taxon>Vertebrata</taxon>
        <taxon>Euteleostomi</taxon>
        <taxon>Archelosauria</taxon>
        <taxon>Archosauria</taxon>
        <taxon>Dinosauria</taxon>
        <taxon>Saurischia</taxon>
        <taxon>Theropoda</taxon>
        <taxon>Coelurosauria</taxon>
        <taxon>Aves</taxon>
        <taxon>Palaeognathae</taxon>
        <taxon>Apterygiformes</taxon>
        <taxon>Apterygidae</taxon>
        <taxon>Apteryx</taxon>
    </lineage>
</organism>
<reference evidence="2" key="1">
    <citation type="submission" date="2025-08" db="UniProtKB">
        <authorList>
            <consortium name="Ensembl"/>
        </authorList>
    </citation>
    <scope>IDENTIFICATION</scope>
</reference>